<dbReference type="AlphaFoldDB" id="A0A4R2FBU8"/>
<feature type="domain" description="HTH lysR-type" evidence="5">
    <location>
        <begin position="1"/>
        <end position="59"/>
    </location>
</feature>
<dbReference type="GO" id="GO:0000976">
    <property type="term" value="F:transcription cis-regulatory region binding"/>
    <property type="evidence" value="ECO:0007669"/>
    <property type="project" value="TreeGrafter"/>
</dbReference>
<dbReference type="SUPFAM" id="SSF53850">
    <property type="entry name" value="Periplasmic binding protein-like II"/>
    <property type="match status" value="1"/>
</dbReference>
<accession>A0A4R2FBU8</accession>
<dbReference type="Pfam" id="PF03466">
    <property type="entry name" value="LysR_substrate"/>
    <property type="match status" value="1"/>
</dbReference>
<keyword evidence="4" id="KW-0804">Transcription</keyword>
<dbReference type="SUPFAM" id="SSF46785">
    <property type="entry name" value="Winged helix' DNA-binding domain"/>
    <property type="match status" value="1"/>
</dbReference>
<keyword evidence="3" id="KW-0238">DNA-binding</keyword>
<comment type="similarity">
    <text evidence="1">Belongs to the LysR transcriptional regulatory family.</text>
</comment>
<name>A0A4R2FBU8_9GAMM</name>
<dbReference type="EMBL" id="SLWF01000015">
    <property type="protein sequence ID" value="TCN83299.1"/>
    <property type="molecule type" value="Genomic_DNA"/>
</dbReference>
<evidence type="ECO:0000313" key="7">
    <source>
        <dbReference type="Proteomes" id="UP000294832"/>
    </source>
</evidence>
<organism evidence="6 7">
    <name type="scientific">Shewanella fodinae</name>
    <dbReference type="NCBI Taxonomy" id="552357"/>
    <lineage>
        <taxon>Bacteria</taxon>
        <taxon>Pseudomonadati</taxon>
        <taxon>Pseudomonadota</taxon>
        <taxon>Gammaproteobacteria</taxon>
        <taxon>Alteromonadales</taxon>
        <taxon>Shewanellaceae</taxon>
        <taxon>Shewanella</taxon>
    </lineage>
</organism>
<dbReference type="NCBIfam" id="NF008294">
    <property type="entry name" value="PRK11074.1"/>
    <property type="match status" value="1"/>
</dbReference>
<dbReference type="Pfam" id="PF00126">
    <property type="entry name" value="HTH_1"/>
    <property type="match status" value="1"/>
</dbReference>
<proteinExistence type="inferred from homology"/>
<keyword evidence="7" id="KW-1185">Reference proteome</keyword>
<evidence type="ECO:0000256" key="3">
    <source>
        <dbReference type="ARBA" id="ARBA00023125"/>
    </source>
</evidence>
<evidence type="ECO:0000259" key="5">
    <source>
        <dbReference type="PROSITE" id="PS50931"/>
    </source>
</evidence>
<dbReference type="InterPro" id="IPR000847">
    <property type="entry name" value="LysR_HTH_N"/>
</dbReference>
<dbReference type="InterPro" id="IPR036388">
    <property type="entry name" value="WH-like_DNA-bd_sf"/>
</dbReference>
<reference evidence="6 7" key="1">
    <citation type="submission" date="2019-03" db="EMBL/GenBank/DDBJ databases">
        <title>Freshwater and sediment microbial communities from various areas in North America, analyzing microbe dynamics in response to fracking.</title>
        <authorList>
            <person name="Lamendella R."/>
        </authorList>
    </citation>
    <scope>NUCLEOTIDE SEQUENCE [LARGE SCALE GENOMIC DNA]</scope>
    <source>
        <strain evidence="6 7">74A</strain>
    </source>
</reference>
<dbReference type="FunFam" id="1.10.10.10:FF:000001">
    <property type="entry name" value="LysR family transcriptional regulator"/>
    <property type="match status" value="1"/>
</dbReference>
<dbReference type="Gene3D" id="3.40.190.10">
    <property type="entry name" value="Periplasmic binding protein-like II"/>
    <property type="match status" value="2"/>
</dbReference>
<evidence type="ECO:0000313" key="6">
    <source>
        <dbReference type="EMBL" id="TCN83299.1"/>
    </source>
</evidence>
<protein>
    <submittedName>
        <fullName evidence="6">LysR family transcriptional regulator</fullName>
    </submittedName>
</protein>
<dbReference type="InterPro" id="IPR036390">
    <property type="entry name" value="WH_DNA-bd_sf"/>
</dbReference>
<keyword evidence="2" id="KW-0805">Transcription regulation</keyword>
<dbReference type="Proteomes" id="UP000294832">
    <property type="component" value="Unassembled WGS sequence"/>
</dbReference>
<evidence type="ECO:0000256" key="4">
    <source>
        <dbReference type="ARBA" id="ARBA00023163"/>
    </source>
</evidence>
<comment type="caution">
    <text evidence="6">The sequence shown here is derived from an EMBL/GenBank/DDBJ whole genome shotgun (WGS) entry which is preliminary data.</text>
</comment>
<evidence type="ECO:0000256" key="2">
    <source>
        <dbReference type="ARBA" id="ARBA00023015"/>
    </source>
</evidence>
<dbReference type="Gene3D" id="1.10.10.10">
    <property type="entry name" value="Winged helix-like DNA-binding domain superfamily/Winged helix DNA-binding domain"/>
    <property type="match status" value="1"/>
</dbReference>
<dbReference type="PANTHER" id="PTHR30126">
    <property type="entry name" value="HTH-TYPE TRANSCRIPTIONAL REGULATOR"/>
    <property type="match status" value="1"/>
</dbReference>
<dbReference type="InterPro" id="IPR005119">
    <property type="entry name" value="LysR_subst-bd"/>
</dbReference>
<sequence>MLSEQSLELIDLVAQLGSFTAAANHLNKVPSAVSYAIKQIEDEIDVVLFERHHRSVSLTPAGSYFVEEARQVLKAMAVLKQDTVKVANGWRPTLSIAFDSVVRADRMAYLIRDFYAHFSDVELVIRKENFNGVWESLISGRCDMALGATASIPVGGPFLTKSMGKLHWCFVVAVDHPLAAFDVPLADEALLPYPAVCLTDTSWQFVAREFSVLPQQRRIQVPDWVQAINLFRAGLGIGWLPRHLAQGFIKSGSLIEKTVVNPLPDSDCALVWNNRCQSPAMQWLLQYLGDEQQLRHYWIDEHSA</sequence>
<gene>
    <name evidence="6" type="ORF">EDC91_1154</name>
</gene>
<dbReference type="PANTHER" id="PTHR30126:SF18">
    <property type="entry name" value="LYSR FAMILY TRANSCRIPTIONAL REGULATOR"/>
    <property type="match status" value="1"/>
</dbReference>
<dbReference type="OrthoDB" id="5293066at2"/>
<evidence type="ECO:0000256" key="1">
    <source>
        <dbReference type="ARBA" id="ARBA00009437"/>
    </source>
</evidence>
<dbReference type="GO" id="GO:0003700">
    <property type="term" value="F:DNA-binding transcription factor activity"/>
    <property type="evidence" value="ECO:0007669"/>
    <property type="project" value="InterPro"/>
</dbReference>
<dbReference type="PROSITE" id="PS50931">
    <property type="entry name" value="HTH_LYSR"/>
    <property type="match status" value="1"/>
</dbReference>
<dbReference type="RefSeq" id="WP_133039150.1">
    <property type="nucleotide sequence ID" value="NZ_SLWF01000015.1"/>
</dbReference>